<comment type="caution">
    <text evidence="2">The sequence shown here is derived from an EMBL/GenBank/DDBJ whole genome shotgun (WGS) entry which is preliminary data.</text>
</comment>
<dbReference type="RefSeq" id="WP_169677280.1">
    <property type="nucleotide sequence ID" value="NZ_JABBHF010000017.1"/>
</dbReference>
<name>A0ABX1S219_9FLAO</name>
<sequence>MRNRELIITNIISHFAVLKAEVGLRSKVNLQDINVHAEQFYKILLNDILELNLENINIVEQNAAVIDLADKKKRIAIQVTSNNSKKKIKETAEAFNNKELFKDYDELKILIIKDKTERDDVLEYDDFSFKMKDDVIDINNITSNILDIDDVERLEKIEKWLNGELVQKHYDARINSKPNEVKTFMTLIDIISDEDNHREFEIEDEPDPKLKIETRFKDYATFLKNLYAELYIDYNYALVIAEYSSEITSVQIRKIGTYLKDVSNKYLRSSNNDPEEALENLCEYFNSFFLKENLPFDEMAIKFYLIHQLIRCNVFPN</sequence>
<accession>A0ABX1S219</accession>
<gene>
    <name evidence="2" type="ORF">HHX25_20450</name>
</gene>
<proteinExistence type="predicted"/>
<reference evidence="2 3" key="1">
    <citation type="submission" date="2020-04" db="EMBL/GenBank/DDBJ databases">
        <title>A Flavivirga sp. nov.</title>
        <authorList>
            <person name="Sun X."/>
        </authorList>
    </citation>
    <scope>NUCLEOTIDE SEQUENCE [LARGE SCALE GENOMIC DNA]</scope>
    <source>
        <strain evidence="2 3">Y03</strain>
    </source>
</reference>
<protein>
    <submittedName>
        <fullName evidence="2">SMEK domain-containing protein</fullName>
    </submittedName>
</protein>
<dbReference type="Pfam" id="PF21941">
    <property type="entry name" value="SMEK_N"/>
    <property type="match status" value="1"/>
</dbReference>
<feature type="domain" description="SMEK" evidence="1">
    <location>
        <begin position="10"/>
        <end position="145"/>
    </location>
</feature>
<evidence type="ECO:0000313" key="3">
    <source>
        <dbReference type="Proteomes" id="UP000746690"/>
    </source>
</evidence>
<dbReference type="EMBL" id="JABBHF010000017">
    <property type="protein sequence ID" value="NMH89882.1"/>
    <property type="molecule type" value="Genomic_DNA"/>
</dbReference>
<organism evidence="2 3">
    <name type="scientific">Flavivirga algicola</name>
    <dbReference type="NCBI Taxonomy" id="2729136"/>
    <lineage>
        <taxon>Bacteria</taxon>
        <taxon>Pseudomonadati</taxon>
        <taxon>Bacteroidota</taxon>
        <taxon>Flavobacteriia</taxon>
        <taxon>Flavobacteriales</taxon>
        <taxon>Flavobacteriaceae</taxon>
        <taxon>Flavivirga</taxon>
    </lineage>
</organism>
<dbReference type="Proteomes" id="UP000746690">
    <property type="component" value="Unassembled WGS sequence"/>
</dbReference>
<evidence type="ECO:0000259" key="1">
    <source>
        <dbReference type="Pfam" id="PF21941"/>
    </source>
</evidence>
<keyword evidence="3" id="KW-1185">Reference proteome</keyword>
<dbReference type="InterPro" id="IPR047740">
    <property type="entry name" value="SMEK_dom"/>
</dbReference>
<evidence type="ECO:0000313" key="2">
    <source>
        <dbReference type="EMBL" id="NMH89882.1"/>
    </source>
</evidence>
<dbReference type="NCBIfam" id="NF033859">
    <property type="entry name" value="SMEK_N"/>
    <property type="match status" value="1"/>
</dbReference>